<feature type="compositionally biased region" description="Low complexity" evidence="10">
    <location>
        <begin position="95"/>
        <end position="104"/>
    </location>
</feature>
<proteinExistence type="predicted"/>
<evidence type="ECO:0000256" key="1">
    <source>
        <dbReference type="ARBA" id="ARBA00004123"/>
    </source>
</evidence>
<evidence type="ECO:0000256" key="3">
    <source>
        <dbReference type="ARBA" id="ARBA00022490"/>
    </source>
</evidence>
<keyword evidence="9" id="KW-0539">Nucleus</keyword>
<feature type="compositionally biased region" description="Basic residues" evidence="10">
    <location>
        <begin position="81"/>
        <end position="94"/>
    </location>
</feature>
<feature type="region of interest" description="Disordered" evidence="10">
    <location>
        <begin position="1"/>
        <end position="33"/>
    </location>
</feature>
<dbReference type="PANTHER" id="PTHR31169:SF33">
    <property type="entry name" value="CELL DIVISION CYCLE-ASSOCIATED 7-LIKE PROTEIN"/>
    <property type="match status" value="1"/>
</dbReference>
<evidence type="ECO:0000256" key="7">
    <source>
        <dbReference type="ARBA" id="ARBA00023015"/>
    </source>
</evidence>
<accession>A0ABY9BNE2</accession>
<evidence type="ECO:0000259" key="11">
    <source>
        <dbReference type="Pfam" id="PF10497"/>
    </source>
</evidence>
<keyword evidence="3" id="KW-0963">Cytoplasm</keyword>
<keyword evidence="7" id="KW-0805">Transcription regulation</keyword>
<evidence type="ECO:0000313" key="12">
    <source>
        <dbReference type="EMBL" id="WJZ83795.1"/>
    </source>
</evidence>
<gene>
    <name evidence="12" type="ORF">VitviT2T_003444</name>
</gene>
<evidence type="ECO:0000256" key="10">
    <source>
        <dbReference type="SAM" id="MobiDB-lite"/>
    </source>
</evidence>
<evidence type="ECO:0000256" key="4">
    <source>
        <dbReference type="ARBA" id="ARBA00022499"/>
    </source>
</evidence>
<name>A0ABY9BNE2_VITVI</name>
<keyword evidence="13" id="KW-1185">Reference proteome</keyword>
<dbReference type="InterPro" id="IPR040221">
    <property type="entry name" value="CDCA7/CDA7L"/>
</dbReference>
<comment type="subcellular location">
    <subcellularLocation>
        <location evidence="2">Cytoplasm</location>
    </subcellularLocation>
    <subcellularLocation>
        <location evidence="1">Nucleus</location>
    </subcellularLocation>
</comment>
<dbReference type="PANTHER" id="PTHR31169">
    <property type="entry name" value="OS05G0300700 PROTEIN"/>
    <property type="match status" value="1"/>
</dbReference>
<reference evidence="12 13" key="1">
    <citation type="journal article" date="2023" name="Hortic Res">
        <title>The complete reference genome for grapevine (Vitis vinifera L.) genetics and breeding.</title>
        <authorList>
            <person name="Shi X."/>
            <person name="Cao S."/>
            <person name="Wang X."/>
            <person name="Huang S."/>
            <person name="Wang Y."/>
            <person name="Liu Z."/>
            <person name="Liu W."/>
            <person name="Leng X."/>
            <person name="Peng Y."/>
            <person name="Wang N."/>
            <person name="Wang Y."/>
            <person name="Ma Z."/>
            <person name="Xu X."/>
            <person name="Zhang F."/>
            <person name="Xue H."/>
            <person name="Zhong H."/>
            <person name="Wang Y."/>
            <person name="Zhang K."/>
            <person name="Velt A."/>
            <person name="Avia K."/>
            <person name="Holtgrawe D."/>
            <person name="Grimplet J."/>
            <person name="Matus J.T."/>
            <person name="Ware D."/>
            <person name="Wu X."/>
            <person name="Wang H."/>
            <person name="Liu C."/>
            <person name="Fang Y."/>
            <person name="Rustenholz C."/>
            <person name="Cheng Z."/>
            <person name="Xiao H."/>
            <person name="Zhou Y."/>
        </authorList>
    </citation>
    <scope>NUCLEOTIDE SEQUENCE [LARGE SCALE GENOMIC DNA]</scope>
    <source>
        <strain evidence="13">cv. Pinot noir / PN40024</strain>
        <tissue evidence="12">Leaf</tissue>
    </source>
</reference>
<feature type="compositionally biased region" description="Polar residues" evidence="10">
    <location>
        <begin position="1"/>
        <end position="11"/>
    </location>
</feature>
<keyword evidence="6" id="KW-0832">Ubl conjugation</keyword>
<evidence type="ECO:0000256" key="5">
    <source>
        <dbReference type="ARBA" id="ARBA00022553"/>
    </source>
</evidence>
<sequence length="390" mass="43483">MQRQTDGQTDRQWAMGRKKKRGARGILKPSPGCSGETVAGGALGVTGYELLRQQSIRDNMLRMQTLGILDLSLNLASHFLPPKRPRRNPPHHKLSLPSPSQPLRRSSRLKSMSPVSYSELRPKMKSQFSMALMSNESHTRKGSKPEVYAEEHEELLGDCKTSWTLFIDGYNKEGKRIYDQVKGKTCHQCRQKTLGYRTHCSKCKLIQGQFCGDCLYMRYGENVIEANKNPSWICPVCRGICNCSLCRQAKGWMPTGPMYKKVSELGFKSVAHYLIQTRRAKTSSEDPDAEILVSAKTPQSMADTGAHALQIISLDADMEADGCPKSQHDNNDDNKYEAIQEVAGTEVHHLDANGAYVKDDGNEDESSGLGICLNPHMEPSVVDQPFPNLP</sequence>
<dbReference type="Proteomes" id="UP001227230">
    <property type="component" value="Chromosome 3"/>
</dbReference>
<evidence type="ECO:0000256" key="9">
    <source>
        <dbReference type="ARBA" id="ARBA00023242"/>
    </source>
</evidence>
<evidence type="ECO:0000256" key="6">
    <source>
        <dbReference type="ARBA" id="ARBA00022843"/>
    </source>
</evidence>
<feature type="region of interest" description="Disordered" evidence="10">
    <location>
        <begin position="80"/>
        <end position="117"/>
    </location>
</feature>
<keyword evidence="8" id="KW-0804">Transcription</keyword>
<keyword evidence="5" id="KW-0597">Phosphoprotein</keyword>
<evidence type="ECO:0000313" key="13">
    <source>
        <dbReference type="Proteomes" id="UP001227230"/>
    </source>
</evidence>
<feature type="domain" description="Zinc-finger" evidence="11">
    <location>
        <begin position="178"/>
        <end position="274"/>
    </location>
</feature>
<dbReference type="Pfam" id="PF10497">
    <property type="entry name" value="zf-4CXXC_R1"/>
    <property type="match status" value="1"/>
</dbReference>
<dbReference type="EMBL" id="CP126650">
    <property type="protein sequence ID" value="WJZ83795.1"/>
    <property type="molecule type" value="Genomic_DNA"/>
</dbReference>
<keyword evidence="4" id="KW-1017">Isopeptide bond</keyword>
<evidence type="ECO:0000256" key="2">
    <source>
        <dbReference type="ARBA" id="ARBA00004496"/>
    </source>
</evidence>
<dbReference type="InterPro" id="IPR018866">
    <property type="entry name" value="Znf-4CXXC_R1"/>
</dbReference>
<organism evidence="12 13">
    <name type="scientific">Vitis vinifera</name>
    <name type="common">Grape</name>
    <dbReference type="NCBI Taxonomy" id="29760"/>
    <lineage>
        <taxon>Eukaryota</taxon>
        <taxon>Viridiplantae</taxon>
        <taxon>Streptophyta</taxon>
        <taxon>Embryophyta</taxon>
        <taxon>Tracheophyta</taxon>
        <taxon>Spermatophyta</taxon>
        <taxon>Magnoliopsida</taxon>
        <taxon>eudicotyledons</taxon>
        <taxon>Gunneridae</taxon>
        <taxon>Pentapetalae</taxon>
        <taxon>rosids</taxon>
        <taxon>Vitales</taxon>
        <taxon>Vitaceae</taxon>
        <taxon>Viteae</taxon>
        <taxon>Vitis</taxon>
    </lineage>
</organism>
<protein>
    <recommendedName>
        <fullName evidence="11">Zinc-finger domain-containing protein</fullName>
    </recommendedName>
</protein>
<evidence type="ECO:0000256" key="8">
    <source>
        <dbReference type="ARBA" id="ARBA00023163"/>
    </source>
</evidence>